<reference evidence="2 3" key="1">
    <citation type="submission" date="2019-06" db="EMBL/GenBank/DDBJ databases">
        <title>Draft genomes of female and male turbot (Scophthalmus maximus).</title>
        <authorList>
            <person name="Xu H."/>
            <person name="Xu X.-W."/>
            <person name="Shao C."/>
            <person name="Chen S."/>
        </authorList>
    </citation>
    <scope>NUCLEOTIDE SEQUENCE [LARGE SCALE GENOMIC DNA]</scope>
    <source>
        <strain evidence="2">Ysfricsl-2016a</strain>
        <tissue evidence="2">Blood</tissue>
    </source>
</reference>
<organism evidence="2 3">
    <name type="scientific">Scophthalmus maximus</name>
    <name type="common">Turbot</name>
    <name type="synonym">Psetta maxima</name>
    <dbReference type="NCBI Taxonomy" id="52904"/>
    <lineage>
        <taxon>Eukaryota</taxon>
        <taxon>Metazoa</taxon>
        <taxon>Chordata</taxon>
        <taxon>Craniata</taxon>
        <taxon>Vertebrata</taxon>
        <taxon>Euteleostomi</taxon>
        <taxon>Actinopterygii</taxon>
        <taxon>Neopterygii</taxon>
        <taxon>Teleostei</taxon>
        <taxon>Neoteleostei</taxon>
        <taxon>Acanthomorphata</taxon>
        <taxon>Carangaria</taxon>
        <taxon>Pleuronectiformes</taxon>
        <taxon>Pleuronectoidei</taxon>
        <taxon>Scophthalmidae</taxon>
        <taxon>Scophthalmus</taxon>
    </lineage>
</organism>
<evidence type="ECO:0000313" key="3">
    <source>
        <dbReference type="Proteomes" id="UP000438429"/>
    </source>
</evidence>
<protein>
    <submittedName>
        <fullName evidence="2">Uncharacterized protein</fullName>
    </submittedName>
</protein>
<sequence>MKRKRVFSPDLLLQSPPAARNKPHRDSCSRNRSAAPRPHALAIAWSGITARRQSHVFFTGPRNERDEPTVLLNIAPSI</sequence>
<evidence type="ECO:0000313" key="2">
    <source>
        <dbReference type="EMBL" id="KAF0041688.1"/>
    </source>
</evidence>
<comment type="caution">
    <text evidence="2">The sequence shown here is derived from an EMBL/GenBank/DDBJ whole genome shotgun (WGS) entry which is preliminary data.</text>
</comment>
<dbReference type="Proteomes" id="UP000438429">
    <property type="component" value="Unassembled WGS sequence"/>
</dbReference>
<accession>A0A6A4TB88</accession>
<proteinExistence type="predicted"/>
<dbReference type="AlphaFoldDB" id="A0A6A4TB88"/>
<feature type="region of interest" description="Disordered" evidence="1">
    <location>
        <begin position="1"/>
        <end position="36"/>
    </location>
</feature>
<evidence type="ECO:0000256" key="1">
    <source>
        <dbReference type="SAM" id="MobiDB-lite"/>
    </source>
</evidence>
<dbReference type="EMBL" id="VEVO01000005">
    <property type="protein sequence ID" value="KAF0041688.1"/>
    <property type="molecule type" value="Genomic_DNA"/>
</dbReference>
<name>A0A6A4TB88_SCOMX</name>
<gene>
    <name evidence="2" type="ORF">F2P81_005220</name>
</gene>